<feature type="transmembrane region" description="Helical" evidence="7">
    <location>
        <begin position="371"/>
        <end position="396"/>
    </location>
</feature>
<evidence type="ECO:0000313" key="8">
    <source>
        <dbReference type="EMBL" id="OOS20297.1"/>
    </source>
</evidence>
<comment type="similarity">
    <text evidence="2">Belongs to the autoinducer-2 exporter (AI-2E) (TC 2.A.86) family.</text>
</comment>
<comment type="subcellular location">
    <subcellularLocation>
        <location evidence="1">Membrane</location>
        <topology evidence="1">Multi-pass membrane protein</topology>
    </subcellularLocation>
</comment>
<evidence type="ECO:0000256" key="1">
    <source>
        <dbReference type="ARBA" id="ARBA00004141"/>
    </source>
</evidence>
<reference evidence="8 9" key="1">
    <citation type="submission" date="2017-02" db="EMBL/GenBank/DDBJ databases">
        <title>Draft genome sequence of Moraxella lincolnii CCUG 9405T type strain.</title>
        <authorList>
            <person name="Salva-Serra F."/>
            <person name="Engstrom-Jakobsson H."/>
            <person name="Thorell K."/>
            <person name="Jaen-Luchoro D."/>
            <person name="Gonzales-Siles L."/>
            <person name="Karlsson R."/>
            <person name="Yazdan S."/>
            <person name="Boulund F."/>
            <person name="Johnning A."/>
            <person name="Engstrand L."/>
            <person name="Kristiansson E."/>
            <person name="Moore E."/>
        </authorList>
    </citation>
    <scope>NUCLEOTIDE SEQUENCE [LARGE SCALE GENOMIC DNA]</scope>
    <source>
        <strain evidence="8 9">CCUG 9405</strain>
    </source>
</reference>
<feature type="transmembrane region" description="Helical" evidence="7">
    <location>
        <begin position="111"/>
        <end position="132"/>
    </location>
</feature>
<dbReference type="STRING" id="90241.B0682_06570"/>
<dbReference type="Pfam" id="PF01594">
    <property type="entry name" value="AI-2E_transport"/>
    <property type="match status" value="1"/>
</dbReference>
<organism evidence="8 9">
    <name type="scientific">Lwoffella lincolnii</name>
    <dbReference type="NCBI Taxonomy" id="90241"/>
    <lineage>
        <taxon>Bacteria</taxon>
        <taxon>Pseudomonadati</taxon>
        <taxon>Pseudomonadota</taxon>
        <taxon>Gammaproteobacteria</taxon>
        <taxon>Moraxellales</taxon>
        <taxon>Moraxellaceae</taxon>
        <taxon>Lwoffella</taxon>
    </lineage>
</organism>
<sequence>MSTDDLSTDDDHRANNAPSTKPTKNETGKHKIGKQSPIQEQLTPSLMNAQPHLMMLVGFLLLLGLSFVYLTNVWLIVFAGILLAVLILSLADMIKKIPIIGDGFAKLPHKLSVGMVVVSLFASLLGMAYLFGDKLVSQLDELQQALPTAINKLKAYLENMPIINDWLQNNIDTTDISEQPIDAMIQSMSSLLPTSFSGSVASWLQHTPDLIGGMLGAITTFMAIVMMGLFFAISPSVYSRAFLRMIPQDKRPKGKYLLTRSNEALKRWLLGQLLTMSFVGVFTALALHVMGVPFAMALGFLTFLLDFIPVLGPFLAGVPILLVTLLFTPDMIIWVMVLLVVIQQVESMAVSPLVQSRLVDLPPVTLLASQLIMGAFTGILGVALATPLMVLTIVWVQVLYVKFVLKDYGVIILGQSKDDIMADPYNALPDHELRVDEIKIDMTYVDMKK</sequence>
<keyword evidence="3 7" id="KW-0812">Transmembrane</keyword>
<dbReference type="Proteomes" id="UP000191094">
    <property type="component" value="Unassembled WGS sequence"/>
</dbReference>
<dbReference type="GO" id="GO:0055085">
    <property type="term" value="P:transmembrane transport"/>
    <property type="evidence" value="ECO:0007669"/>
    <property type="project" value="TreeGrafter"/>
</dbReference>
<dbReference type="EMBL" id="MUYT01000008">
    <property type="protein sequence ID" value="OOS20297.1"/>
    <property type="molecule type" value="Genomic_DNA"/>
</dbReference>
<protein>
    <recommendedName>
        <fullName evidence="10">AI-2E family transporter</fullName>
    </recommendedName>
</protein>
<evidence type="ECO:0000256" key="7">
    <source>
        <dbReference type="SAM" id="Phobius"/>
    </source>
</evidence>
<dbReference type="AlphaFoldDB" id="A0A1T0CD81"/>
<evidence type="ECO:0000313" key="9">
    <source>
        <dbReference type="Proteomes" id="UP000191094"/>
    </source>
</evidence>
<comment type="caution">
    <text evidence="8">The sequence shown here is derived from an EMBL/GenBank/DDBJ whole genome shotgun (WGS) entry which is preliminary data.</text>
</comment>
<dbReference type="PANTHER" id="PTHR21716:SF62">
    <property type="entry name" value="TRANSPORT PROTEIN YDBI-RELATED"/>
    <property type="match status" value="1"/>
</dbReference>
<evidence type="ECO:0008006" key="10">
    <source>
        <dbReference type="Google" id="ProtNLM"/>
    </source>
</evidence>
<evidence type="ECO:0000256" key="4">
    <source>
        <dbReference type="ARBA" id="ARBA00022989"/>
    </source>
</evidence>
<name>A0A1T0CD81_9GAMM</name>
<evidence type="ECO:0000256" key="6">
    <source>
        <dbReference type="SAM" id="MobiDB-lite"/>
    </source>
</evidence>
<dbReference type="RefSeq" id="WP_240494908.1">
    <property type="nucleotide sequence ID" value="NZ_CP147511.1"/>
</dbReference>
<accession>A0A1T0CD81</accession>
<feature type="transmembrane region" description="Helical" evidence="7">
    <location>
        <begin position="210"/>
        <end position="233"/>
    </location>
</feature>
<dbReference type="InterPro" id="IPR002549">
    <property type="entry name" value="AI-2E-like"/>
</dbReference>
<keyword evidence="9" id="KW-1185">Reference proteome</keyword>
<keyword evidence="4 7" id="KW-1133">Transmembrane helix</keyword>
<feature type="transmembrane region" description="Helical" evidence="7">
    <location>
        <begin position="53"/>
        <end position="69"/>
    </location>
</feature>
<proteinExistence type="inferred from homology"/>
<evidence type="ECO:0000256" key="5">
    <source>
        <dbReference type="ARBA" id="ARBA00023136"/>
    </source>
</evidence>
<evidence type="ECO:0000256" key="3">
    <source>
        <dbReference type="ARBA" id="ARBA00022692"/>
    </source>
</evidence>
<dbReference type="GO" id="GO:0016020">
    <property type="term" value="C:membrane"/>
    <property type="evidence" value="ECO:0007669"/>
    <property type="project" value="UniProtKB-SubCell"/>
</dbReference>
<feature type="transmembrane region" description="Helical" evidence="7">
    <location>
        <begin position="332"/>
        <end position="351"/>
    </location>
</feature>
<gene>
    <name evidence="8" type="ORF">B0682_06570</name>
</gene>
<feature type="transmembrane region" description="Helical" evidence="7">
    <location>
        <begin position="296"/>
        <end position="325"/>
    </location>
</feature>
<feature type="region of interest" description="Disordered" evidence="6">
    <location>
        <begin position="1"/>
        <end position="35"/>
    </location>
</feature>
<keyword evidence="5 7" id="KW-0472">Membrane</keyword>
<dbReference type="PANTHER" id="PTHR21716">
    <property type="entry name" value="TRANSMEMBRANE PROTEIN"/>
    <property type="match status" value="1"/>
</dbReference>
<evidence type="ECO:0000256" key="2">
    <source>
        <dbReference type="ARBA" id="ARBA00009773"/>
    </source>
</evidence>
<feature type="transmembrane region" description="Helical" evidence="7">
    <location>
        <begin position="268"/>
        <end position="290"/>
    </location>
</feature>